<organism evidence="1 2">
    <name type="scientific">Chionoecetes opilio</name>
    <name type="common">Atlantic snow crab</name>
    <name type="synonym">Cancer opilio</name>
    <dbReference type="NCBI Taxonomy" id="41210"/>
    <lineage>
        <taxon>Eukaryota</taxon>
        <taxon>Metazoa</taxon>
        <taxon>Ecdysozoa</taxon>
        <taxon>Arthropoda</taxon>
        <taxon>Crustacea</taxon>
        <taxon>Multicrustacea</taxon>
        <taxon>Malacostraca</taxon>
        <taxon>Eumalacostraca</taxon>
        <taxon>Eucarida</taxon>
        <taxon>Decapoda</taxon>
        <taxon>Pleocyemata</taxon>
        <taxon>Brachyura</taxon>
        <taxon>Eubrachyura</taxon>
        <taxon>Majoidea</taxon>
        <taxon>Majidae</taxon>
        <taxon>Chionoecetes</taxon>
    </lineage>
</organism>
<sequence>MSRGCVCARQGDTRGLTHEQVRAMFKSTLSGLFRHLSGAFRGQEQYTRPQVLNTLRGGLEVAFSTLMENLEEMTGVEGTATVEREEERANRKKMRMKKTRSLRRLRSAVRRIVQRHWMPPFCSRTLSPESRPALGRLSEGPAIWLIIAQV</sequence>
<dbReference type="AlphaFoldDB" id="A0A8J4YBW3"/>
<dbReference type="Proteomes" id="UP000770661">
    <property type="component" value="Unassembled WGS sequence"/>
</dbReference>
<keyword evidence="2" id="KW-1185">Reference proteome</keyword>
<proteinExistence type="predicted"/>
<comment type="caution">
    <text evidence="1">The sequence shown here is derived from an EMBL/GenBank/DDBJ whole genome shotgun (WGS) entry which is preliminary data.</text>
</comment>
<evidence type="ECO:0000313" key="1">
    <source>
        <dbReference type="EMBL" id="KAG0725185.1"/>
    </source>
</evidence>
<name>A0A8J4YBW3_CHIOP</name>
<protein>
    <submittedName>
        <fullName evidence="1">Uncharacterized protein</fullName>
    </submittedName>
</protein>
<gene>
    <name evidence="1" type="ORF">GWK47_039089</name>
</gene>
<accession>A0A8J4YBW3</accession>
<evidence type="ECO:0000313" key="2">
    <source>
        <dbReference type="Proteomes" id="UP000770661"/>
    </source>
</evidence>
<dbReference type="EMBL" id="JACEEZ010005919">
    <property type="protein sequence ID" value="KAG0725185.1"/>
    <property type="molecule type" value="Genomic_DNA"/>
</dbReference>
<reference evidence="1" key="1">
    <citation type="submission" date="2020-07" db="EMBL/GenBank/DDBJ databases">
        <title>The High-quality genome of the commercially important snow crab, Chionoecetes opilio.</title>
        <authorList>
            <person name="Jeong J.-H."/>
            <person name="Ryu S."/>
        </authorList>
    </citation>
    <scope>NUCLEOTIDE SEQUENCE</scope>
    <source>
        <strain evidence="1">MADBK_172401_WGS</strain>
        <tissue evidence="1">Digestive gland</tissue>
    </source>
</reference>